<dbReference type="InterPro" id="IPR029063">
    <property type="entry name" value="SAM-dependent_MTases_sf"/>
</dbReference>
<feature type="domain" description="Methyltransferase" evidence="2">
    <location>
        <begin position="42"/>
        <end position="131"/>
    </location>
</feature>
<accession>A0ABY7L943</accession>
<dbReference type="PANTHER" id="PTHR43861">
    <property type="entry name" value="TRANS-ACONITATE 2-METHYLTRANSFERASE-RELATED"/>
    <property type="match status" value="1"/>
</dbReference>
<evidence type="ECO:0000259" key="2">
    <source>
        <dbReference type="Pfam" id="PF13649"/>
    </source>
</evidence>
<keyword evidence="3" id="KW-0489">Methyltransferase</keyword>
<dbReference type="Gene3D" id="3.40.50.150">
    <property type="entry name" value="Vaccinia Virus protein VP39"/>
    <property type="match status" value="1"/>
</dbReference>
<dbReference type="Proteomes" id="UP001164676">
    <property type="component" value="Chromosome"/>
</dbReference>
<dbReference type="SUPFAM" id="SSF53335">
    <property type="entry name" value="S-adenosyl-L-methionine-dependent methyltransferases"/>
    <property type="match status" value="1"/>
</dbReference>
<name>A0ABY7L943_9GAMM</name>
<dbReference type="GO" id="GO:0032259">
    <property type="term" value="P:methylation"/>
    <property type="evidence" value="ECO:0007669"/>
    <property type="project" value="UniProtKB-KW"/>
</dbReference>
<evidence type="ECO:0000256" key="1">
    <source>
        <dbReference type="ARBA" id="ARBA00022679"/>
    </source>
</evidence>
<evidence type="ECO:0000313" key="3">
    <source>
        <dbReference type="EMBL" id="WBA13776.1"/>
    </source>
</evidence>
<keyword evidence="4" id="KW-1185">Reference proteome</keyword>
<gene>
    <name evidence="3" type="ORF">N7E60_08445</name>
</gene>
<dbReference type="Pfam" id="PF13649">
    <property type="entry name" value="Methyltransf_25"/>
    <property type="match status" value="1"/>
</dbReference>
<dbReference type="CDD" id="cd02440">
    <property type="entry name" value="AdoMet_MTases"/>
    <property type="match status" value="1"/>
</dbReference>
<organism evidence="3 4">
    <name type="scientific">Salinivibrio proteolyticus</name>
    <dbReference type="NCBI Taxonomy" id="334715"/>
    <lineage>
        <taxon>Bacteria</taxon>
        <taxon>Pseudomonadati</taxon>
        <taxon>Pseudomonadota</taxon>
        <taxon>Gammaproteobacteria</taxon>
        <taxon>Vibrionales</taxon>
        <taxon>Vibrionaceae</taxon>
        <taxon>Salinivibrio</taxon>
    </lineage>
</organism>
<dbReference type="RefSeq" id="WP_269597156.1">
    <property type="nucleotide sequence ID" value="NZ_CP114584.1"/>
</dbReference>
<dbReference type="EMBL" id="CP114584">
    <property type="protein sequence ID" value="WBA13776.1"/>
    <property type="molecule type" value="Genomic_DNA"/>
</dbReference>
<dbReference type="InterPro" id="IPR041698">
    <property type="entry name" value="Methyltransf_25"/>
</dbReference>
<dbReference type="Gene3D" id="2.20.25.110">
    <property type="entry name" value="S-adenosyl-L-methionine-dependent methyltransferases"/>
    <property type="match status" value="1"/>
</dbReference>
<reference evidence="3" key="1">
    <citation type="submission" date="2022-09" db="EMBL/GenBank/DDBJ databases">
        <authorList>
            <person name="Li Z.-J."/>
        </authorList>
    </citation>
    <scope>NUCLEOTIDE SEQUENCE</scope>
    <source>
        <strain evidence="3">TGB10</strain>
    </source>
</reference>
<protein>
    <submittedName>
        <fullName evidence="3">Class I SAM-dependent methyltransferase</fullName>
    </submittedName>
</protein>
<dbReference type="GO" id="GO:0008168">
    <property type="term" value="F:methyltransferase activity"/>
    <property type="evidence" value="ECO:0007669"/>
    <property type="project" value="UniProtKB-KW"/>
</dbReference>
<keyword evidence="1" id="KW-0808">Transferase</keyword>
<evidence type="ECO:0000313" key="4">
    <source>
        <dbReference type="Proteomes" id="UP001164676"/>
    </source>
</evidence>
<proteinExistence type="predicted"/>
<dbReference type="PANTHER" id="PTHR43861:SF3">
    <property type="entry name" value="PUTATIVE (AFU_ORTHOLOGUE AFUA_2G14390)-RELATED"/>
    <property type="match status" value="1"/>
</dbReference>
<sequence>MKQSRSEFWSGEEYDAQYGNYCSDEISFFQDLMLHRNVLSLLDVCCGTGLVTIPLSKKLSHAVGIDFSRSMVDFAKSKSSNISNVTFYEKDAVSFDLKSVFDLIIMTGNAFQAFLADTDLSSMLENVKKHMHGNSFFVFDCRLPCPKYFETTHNYEYWSSYTSYSGENVDVYGLDSRHPTLSNTMLHRVRREYENGMQYQSYIELKYRSINEIGDRLEQHGLQLVERYADWKKTPLTESSTSFVGVVRPLYRDH</sequence>